<dbReference type="EMBL" id="BMAW01093967">
    <property type="protein sequence ID" value="GFS63049.1"/>
    <property type="molecule type" value="Genomic_DNA"/>
</dbReference>
<comment type="caution">
    <text evidence="1">The sequence shown here is derived from an EMBL/GenBank/DDBJ whole genome shotgun (WGS) entry which is preliminary data.</text>
</comment>
<gene>
    <name evidence="1" type="ORF">NPIL_317671</name>
</gene>
<proteinExistence type="predicted"/>
<reference evidence="1" key="1">
    <citation type="submission" date="2020-08" db="EMBL/GenBank/DDBJ databases">
        <title>Multicomponent nature underlies the extraordinary mechanical properties of spider dragline silk.</title>
        <authorList>
            <person name="Kono N."/>
            <person name="Nakamura H."/>
            <person name="Mori M."/>
            <person name="Yoshida Y."/>
            <person name="Ohtoshi R."/>
            <person name="Malay A.D."/>
            <person name="Moran D.A.P."/>
            <person name="Tomita M."/>
            <person name="Numata K."/>
            <person name="Arakawa K."/>
        </authorList>
    </citation>
    <scope>NUCLEOTIDE SEQUENCE</scope>
</reference>
<evidence type="ECO:0000313" key="2">
    <source>
        <dbReference type="Proteomes" id="UP000887013"/>
    </source>
</evidence>
<protein>
    <submittedName>
        <fullName evidence="1">Uncharacterized protein</fullName>
    </submittedName>
</protein>
<accession>A0A8X6IWF6</accession>
<sequence length="90" mass="10020">MEVTASSWFAIFRSLSSVSSSSFASFTCTSPFQFKSRNEKDLFPQVQICINRIHPRIGLSSGNDLSDMIFANKNTDSLRSFNLVSSSEGR</sequence>
<keyword evidence="2" id="KW-1185">Reference proteome</keyword>
<dbReference type="Proteomes" id="UP000887013">
    <property type="component" value="Unassembled WGS sequence"/>
</dbReference>
<evidence type="ECO:0000313" key="1">
    <source>
        <dbReference type="EMBL" id="GFS63049.1"/>
    </source>
</evidence>
<dbReference type="AlphaFoldDB" id="A0A8X6IWF6"/>
<name>A0A8X6IWF6_NEPPI</name>
<organism evidence="1 2">
    <name type="scientific">Nephila pilipes</name>
    <name type="common">Giant wood spider</name>
    <name type="synonym">Nephila maculata</name>
    <dbReference type="NCBI Taxonomy" id="299642"/>
    <lineage>
        <taxon>Eukaryota</taxon>
        <taxon>Metazoa</taxon>
        <taxon>Ecdysozoa</taxon>
        <taxon>Arthropoda</taxon>
        <taxon>Chelicerata</taxon>
        <taxon>Arachnida</taxon>
        <taxon>Araneae</taxon>
        <taxon>Araneomorphae</taxon>
        <taxon>Entelegynae</taxon>
        <taxon>Araneoidea</taxon>
        <taxon>Nephilidae</taxon>
        <taxon>Nephila</taxon>
    </lineage>
</organism>